<dbReference type="PANTHER" id="PTHR47835">
    <property type="entry name" value="HFM1, ATP DEPENDENT DNA HELICASE HOMOLOG"/>
    <property type="match status" value="1"/>
</dbReference>
<feature type="region of interest" description="Disordered" evidence="15">
    <location>
        <begin position="422"/>
        <end position="444"/>
    </location>
</feature>
<feature type="transmembrane region" description="Helical" evidence="16">
    <location>
        <begin position="235"/>
        <end position="256"/>
    </location>
</feature>
<evidence type="ECO:0000313" key="20">
    <source>
        <dbReference type="Proteomes" id="UP000799421"/>
    </source>
</evidence>
<dbReference type="GO" id="GO:0051321">
    <property type="term" value="P:meiotic cell cycle"/>
    <property type="evidence" value="ECO:0007669"/>
    <property type="project" value="UniProtKB-KW"/>
</dbReference>
<dbReference type="Pfam" id="PF00270">
    <property type="entry name" value="DEAD"/>
    <property type="match status" value="1"/>
</dbReference>
<feature type="transmembrane region" description="Helical" evidence="16">
    <location>
        <begin position="337"/>
        <end position="358"/>
    </location>
</feature>
<proteinExistence type="inferred from homology"/>
<dbReference type="CDD" id="cd18795">
    <property type="entry name" value="SF2_C_Ski2"/>
    <property type="match status" value="1"/>
</dbReference>
<feature type="transmembrane region" description="Helical" evidence="16">
    <location>
        <begin position="16"/>
        <end position="34"/>
    </location>
</feature>
<comment type="catalytic activity">
    <reaction evidence="12">
        <text>Couples ATP hydrolysis with the unwinding of duplex DNA by translocating in the 3'-5' direction.</text>
        <dbReference type="EC" id="5.6.2.4"/>
    </reaction>
</comment>
<comment type="similarity">
    <text evidence="2">Belongs to the helicase family. SKI2 subfamily.</text>
</comment>
<evidence type="ECO:0000256" key="5">
    <source>
        <dbReference type="ARBA" id="ARBA00022801"/>
    </source>
</evidence>
<keyword evidence="10" id="KW-0413">Isomerase</keyword>
<dbReference type="Gene3D" id="1.10.10.10">
    <property type="entry name" value="Winged helix-like DNA-binding domain superfamily/Winged helix DNA-binding domain"/>
    <property type="match status" value="1"/>
</dbReference>
<dbReference type="EC" id="5.6.2.4" evidence="13"/>
<feature type="compositionally biased region" description="Polar residues" evidence="15">
    <location>
        <begin position="525"/>
        <end position="548"/>
    </location>
</feature>
<feature type="transmembrane region" description="Helical" evidence="16">
    <location>
        <begin position="156"/>
        <end position="173"/>
    </location>
</feature>
<dbReference type="SMART" id="SM00490">
    <property type="entry name" value="HELICc"/>
    <property type="match status" value="1"/>
</dbReference>
<feature type="compositionally biased region" description="Basic and acidic residues" evidence="15">
    <location>
        <begin position="1920"/>
        <end position="1930"/>
    </location>
</feature>
<comment type="subcellular location">
    <subcellularLocation>
        <location evidence="1">Membrane</location>
        <topology evidence="1">Multi-pass membrane protein</topology>
    </subcellularLocation>
</comment>
<keyword evidence="6" id="KW-0347">Helicase</keyword>
<evidence type="ECO:0000256" key="14">
    <source>
        <dbReference type="ARBA" id="ARBA00048988"/>
    </source>
</evidence>
<keyword evidence="5" id="KW-0378">Hydrolase</keyword>
<dbReference type="InterPro" id="IPR036390">
    <property type="entry name" value="WH_DNA-bd_sf"/>
</dbReference>
<dbReference type="SUPFAM" id="SSF46785">
    <property type="entry name" value="Winged helix' DNA-binding domain"/>
    <property type="match status" value="1"/>
</dbReference>
<reference evidence="19" key="1">
    <citation type="journal article" date="2020" name="Stud. Mycol.">
        <title>101 Dothideomycetes genomes: a test case for predicting lifestyles and emergence of pathogens.</title>
        <authorList>
            <person name="Haridas S."/>
            <person name="Albert R."/>
            <person name="Binder M."/>
            <person name="Bloem J."/>
            <person name="Labutti K."/>
            <person name="Salamov A."/>
            <person name="Andreopoulos B."/>
            <person name="Baker S."/>
            <person name="Barry K."/>
            <person name="Bills G."/>
            <person name="Bluhm B."/>
            <person name="Cannon C."/>
            <person name="Castanera R."/>
            <person name="Culley D."/>
            <person name="Daum C."/>
            <person name="Ezra D."/>
            <person name="Gonzalez J."/>
            <person name="Henrissat B."/>
            <person name="Kuo A."/>
            <person name="Liang C."/>
            <person name="Lipzen A."/>
            <person name="Lutzoni F."/>
            <person name="Magnuson J."/>
            <person name="Mondo S."/>
            <person name="Nolan M."/>
            <person name="Ohm R."/>
            <person name="Pangilinan J."/>
            <person name="Park H.-J."/>
            <person name="Ramirez L."/>
            <person name="Alfaro M."/>
            <person name="Sun H."/>
            <person name="Tritt A."/>
            <person name="Yoshinaga Y."/>
            <person name="Zwiers L.-H."/>
            <person name="Turgeon B."/>
            <person name="Goodwin S."/>
            <person name="Spatafora J."/>
            <person name="Crous P."/>
            <person name="Grigoriev I."/>
        </authorList>
    </citation>
    <scope>NUCLEOTIDE SEQUENCE</scope>
    <source>
        <strain evidence="19">CBS 480.64</strain>
    </source>
</reference>
<dbReference type="InterPro" id="IPR036388">
    <property type="entry name" value="WH-like_DNA-bd_sf"/>
</dbReference>
<dbReference type="EMBL" id="MU006033">
    <property type="protein sequence ID" value="KAF2857666.1"/>
    <property type="molecule type" value="Genomic_DNA"/>
</dbReference>
<keyword evidence="7" id="KW-0067">ATP-binding</keyword>
<evidence type="ECO:0000256" key="2">
    <source>
        <dbReference type="ARBA" id="ARBA00010140"/>
    </source>
</evidence>
<evidence type="ECO:0000256" key="16">
    <source>
        <dbReference type="SAM" id="Phobius"/>
    </source>
</evidence>
<dbReference type="FunFam" id="1.10.3380.10:FF:000012">
    <property type="entry name" value="DEAD/DEAH box DNA helicase"/>
    <property type="match status" value="1"/>
</dbReference>
<organism evidence="19 20">
    <name type="scientific">Piedraia hortae CBS 480.64</name>
    <dbReference type="NCBI Taxonomy" id="1314780"/>
    <lineage>
        <taxon>Eukaryota</taxon>
        <taxon>Fungi</taxon>
        <taxon>Dikarya</taxon>
        <taxon>Ascomycota</taxon>
        <taxon>Pezizomycotina</taxon>
        <taxon>Dothideomycetes</taxon>
        <taxon>Dothideomycetidae</taxon>
        <taxon>Capnodiales</taxon>
        <taxon>Piedraiaceae</taxon>
        <taxon>Piedraia</taxon>
    </lineage>
</organism>
<evidence type="ECO:0000259" key="18">
    <source>
        <dbReference type="PROSITE" id="PS51194"/>
    </source>
</evidence>
<dbReference type="InterPro" id="IPR052247">
    <property type="entry name" value="Meiotic_Crossover_Helicase"/>
</dbReference>
<dbReference type="Gene3D" id="1.10.3380.10">
    <property type="entry name" value="Sec63 N-terminal domain-like domain"/>
    <property type="match status" value="1"/>
</dbReference>
<keyword evidence="11" id="KW-0469">Meiosis</keyword>
<dbReference type="SUPFAM" id="SSF103481">
    <property type="entry name" value="Multidrug resistance efflux transporter EmrE"/>
    <property type="match status" value="1"/>
</dbReference>
<dbReference type="InterPro" id="IPR057842">
    <property type="entry name" value="WH_MER3"/>
</dbReference>
<evidence type="ECO:0000256" key="10">
    <source>
        <dbReference type="ARBA" id="ARBA00023235"/>
    </source>
</evidence>
<dbReference type="GO" id="GO:0003676">
    <property type="term" value="F:nucleic acid binding"/>
    <property type="evidence" value="ECO:0007669"/>
    <property type="project" value="InterPro"/>
</dbReference>
<feature type="domain" description="Helicase C-terminal" evidence="18">
    <location>
        <begin position="916"/>
        <end position="1106"/>
    </location>
</feature>
<evidence type="ECO:0000256" key="13">
    <source>
        <dbReference type="ARBA" id="ARBA00034808"/>
    </source>
</evidence>
<dbReference type="InterPro" id="IPR027417">
    <property type="entry name" value="P-loop_NTPase"/>
</dbReference>
<dbReference type="SUPFAM" id="SSF158702">
    <property type="entry name" value="Sec63 N-terminal domain-like"/>
    <property type="match status" value="1"/>
</dbReference>
<keyword evidence="4" id="KW-0547">Nucleotide-binding</keyword>
<evidence type="ECO:0000256" key="1">
    <source>
        <dbReference type="ARBA" id="ARBA00004141"/>
    </source>
</evidence>
<feature type="compositionally biased region" description="Polar residues" evidence="15">
    <location>
        <begin position="1808"/>
        <end position="1821"/>
    </location>
</feature>
<dbReference type="Pfam" id="PF04142">
    <property type="entry name" value="Nuc_sug_transp"/>
    <property type="match status" value="1"/>
</dbReference>
<dbReference type="Proteomes" id="UP000799421">
    <property type="component" value="Unassembled WGS sequence"/>
</dbReference>
<evidence type="ECO:0000256" key="3">
    <source>
        <dbReference type="ARBA" id="ARBA00022692"/>
    </source>
</evidence>
<comment type="catalytic activity">
    <reaction evidence="14">
        <text>ATP + H2O = ADP + phosphate + H(+)</text>
        <dbReference type="Rhea" id="RHEA:13065"/>
        <dbReference type="ChEBI" id="CHEBI:15377"/>
        <dbReference type="ChEBI" id="CHEBI:15378"/>
        <dbReference type="ChEBI" id="CHEBI:30616"/>
        <dbReference type="ChEBI" id="CHEBI:43474"/>
        <dbReference type="ChEBI" id="CHEBI:456216"/>
        <dbReference type="EC" id="5.6.2.4"/>
    </reaction>
</comment>
<evidence type="ECO:0000256" key="7">
    <source>
        <dbReference type="ARBA" id="ARBA00022840"/>
    </source>
</evidence>
<dbReference type="FunFam" id="1.10.10.10:FF:000012">
    <property type="entry name" value="U5 small nuclear ribonucleoprotein helicase"/>
    <property type="match status" value="1"/>
</dbReference>
<dbReference type="Pfam" id="PF02889">
    <property type="entry name" value="Sec63"/>
    <property type="match status" value="1"/>
</dbReference>
<dbReference type="InterPro" id="IPR014001">
    <property type="entry name" value="Helicase_ATP-bd"/>
</dbReference>
<feature type="region of interest" description="Disordered" evidence="15">
    <location>
        <begin position="1611"/>
        <end position="1670"/>
    </location>
</feature>
<sequence>MVVDGGRAGTVPMKHIALLTLVFQNSLLILVMHYSRTMPPVGGQRYFTSTAVFLNEVIKLAISLSMALYDIAKSPRTREPSTAAGIFSELARGVLTGDSWKLAIPAVLYTLQNSLQYVGISNLDAPTFQATYQIKILTTALFSVALLGRSLSARKWLSLLLLTAGVALVQIPTEKGYVKVLSIKDLKNGVAFHSPRSIWDLKALGNAAAGQLSKRSATYEGIEEDVGLANTEANATLGLLAVLVACVLSGLAGVYFEKILKDRRGEPQAVSIWVRNVQVSFYSLWPALFVGVIMKDGEHISKTGFFTGYNWVVWLAIFLQAVGGLVVALVINYSSTIAKNFATSMSILVSFLASVFFFDFHITRFYLVGTATVIGATYLYNSDSGTSRPPSINVINYEKSNEPAYFDIDAISAPIKSPSLRGEAISTSTPTTPTFERRPRGKSPARANVMGIDGACDTLARFIVTTMRFLSVHVIVPRQAVQPVKLSITTPTLFSSGRRMGEGFFGLVDELDALVRSDSSRTLDRQSGIQSQWHFPSHHGSQPQSRASRQGGPPRSHLSWQGGAPQGQFPWQGGPSSSSQPSIIQLRHFDLLGQPPRRNAWSNQPAQGHTQASAGHILPQQIADEDLASHLLPDLPSQRQLGINIRAQQAAAASPSASPSITTNSAPIVQGIQLIPTGVLPDRLRSIFPFPLFNAVQSKCFDSIYQSNDNFVLSSPTGSGKTAILELAVCRMIHGFAHGSYKIVYQAPTKSLCAERQRDWQAKFGPLDIACAELTGDTTHSHLQNVQHATIIITTPEKWDSITRKWKDHQKLMQMVKLFLIDEVHILKEDRGPTLEAVVSRMKSVGSDVRFVALSATVPNSDDIAIWLGKNPTDAHLPALRERFGEEFRPVRLQKHVCGYASSSNDFAFEQTLNSKLPEVITKWSQRKPIMVFCFTRKSCVETAKLLANWWATKSPNDRHWSAPLRQINVTDKELKYTISSAVAFHHAGLQPSDRLAVEKGYLDGAVNVICCTSTLAVGINLPCHFVIIKGTVTYQRNSAGCKEYSDLEVMQMLGRAGRPQFDSSAVAVIMTRAHSAKVYEMMIAGQEVLESCLHKHLIDHLNAEISLGTITNSSAAKKWLSGTFLYVRLKKNTSHYELDGKGLGENIDECIESICNNGIAKLEESNLIKLVPRLSCTEFGDAMARYYVQYDTMKMFMSLPPKARISEILSAIAQANEFRDIRWRNGEKQTYKELNQNDGIKFSIPIALNSPAHKVSLIIQSVLGGVDLPTDDAKQKIEYNGSKLMIFQHTQRLIRCIIDCQLCLDDAIASRNALMLARSFGAQVWDDSPLHMKQLETVGPVGVRKLSAAGIKSIDDIEAVDPHRLETALSRNPPYGSQLQKYASAFPKLRVSLHEMGKPIVQKDEVSLKIKAELGFLNEKVPEYFHKRPVYVCLLVERSDGTKVHFARISARRLDKGQDAPFTAQFTSFGQSLRAYVMCDEIAGTAKQAFLQPNIPSSMFPLNAIENTPNVSKRRRTAEQVATLDLTNEYELDEIKDSDLLAAAGDRHDDSNTYVDIDEIVIRPSKRQKTAAPPTSEQPAAKKLPNGKWACNHVCKDKTKCKHLCCREGLDKPPRPKKKNVAEAATPGAKETNTTTGKETRAILGLDKSPPATEQGDSQPKLKFAPRRNIRISSSPDLADFEEDIFDQVPMPTPLPRGNMEDDSDDPLGIADCLVPAPSMRAQRKLTGSWGSGTYSASGGNAGGLEPLVDSFGGEDTENAGSVKGSGIDVFREDTSVPDNTHELMDDEEAFPIIEEITPRAEVYQAGSANDEVSSSTVQEPTAHEGAYEPGPADDEEGLPSIQEPTSLEEVHQPGPANDEASSPTEEPALREAVPRPDLAHKSHPIPLADEPLSKEENLAAKPISCGTPNYLAQVKPTINEKHKQDKENTPPARDSMDEEDPLTKWFISEYGSESFEVT</sequence>
<dbReference type="NCBIfam" id="TIGR00803">
    <property type="entry name" value="nst"/>
    <property type="match status" value="2"/>
</dbReference>
<dbReference type="InterPro" id="IPR011545">
    <property type="entry name" value="DEAD/DEAH_box_helicase_dom"/>
</dbReference>
<keyword evidence="8 16" id="KW-1133">Transmembrane helix</keyword>
<dbReference type="InterPro" id="IPR007271">
    <property type="entry name" value="Nuc_sug_transpt"/>
</dbReference>
<dbReference type="Gene3D" id="3.40.50.300">
    <property type="entry name" value="P-loop containing nucleotide triphosphate hydrolases"/>
    <property type="match status" value="2"/>
</dbReference>
<dbReference type="InterPro" id="IPR004179">
    <property type="entry name" value="Sec63-dom"/>
</dbReference>
<dbReference type="SMART" id="SM00973">
    <property type="entry name" value="Sec63"/>
    <property type="match status" value="1"/>
</dbReference>
<dbReference type="GO" id="GO:0016787">
    <property type="term" value="F:hydrolase activity"/>
    <property type="evidence" value="ECO:0007669"/>
    <property type="project" value="UniProtKB-KW"/>
</dbReference>
<dbReference type="SMART" id="SM00487">
    <property type="entry name" value="DEXDc"/>
    <property type="match status" value="1"/>
</dbReference>
<dbReference type="PANTHER" id="PTHR47835:SF3">
    <property type="entry name" value="HELICASE FOR MEIOSIS 1"/>
    <property type="match status" value="1"/>
</dbReference>
<dbReference type="GO" id="GO:0000139">
    <property type="term" value="C:Golgi membrane"/>
    <property type="evidence" value="ECO:0007669"/>
    <property type="project" value="InterPro"/>
</dbReference>
<feature type="domain" description="Helicase ATP-binding" evidence="17">
    <location>
        <begin position="702"/>
        <end position="876"/>
    </location>
</feature>
<evidence type="ECO:0000256" key="4">
    <source>
        <dbReference type="ARBA" id="ARBA00022741"/>
    </source>
</evidence>
<evidence type="ECO:0000256" key="12">
    <source>
        <dbReference type="ARBA" id="ARBA00034617"/>
    </source>
</evidence>
<dbReference type="InterPro" id="IPR037185">
    <property type="entry name" value="EmrE-like"/>
</dbReference>
<dbReference type="PROSITE" id="PS51194">
    <property type="entry name" value="HELICASE_CTER"/>
    <property type="match status" value="1"/>
</dbReference>
<evidence type="ECO:0000256" key="15">
    <source>
        <dbReference type="SAM" id="MobiDB-lite"/>
    </source>
</evidence>
<feature type="compositionally biased region" description="Low complexity" evidence="15">
    <location>
        <begin position="561"/>
        <end position="580"/>
    </location>
</feature>
<evidence type="ECO:0000313" key="19">
    <source>
        <dbReference type="EMBL" id="KAF2857666.1"/>
    </source>
</evidence>
<keyword evidence="20" id="KW-1185">Reference proteome</keyword>
<evidence type="ECO:0000256" key="6">
    <source>
        <dbReference type="ARBA" id="ARBA00022806"/>
    </source>
</evidence>
<dbReference type="Pfam" id="PF23445">
    <property type="entry name" value="WHD_SNRNP200"/>
    <property type="match status" value="1"/>
</dbReference>
<dbReference type="PROSITE" id="PS51192">
    <property type="entry name" value="HELICASE_ATP_BIND_1"/>
    <property type="match status" value="1"/>
</dbReference>
<feature type="region of interest" description="Disordered" evidence="15">
    <location>
        <begin position="1738"/>
        <end position="1946"/>
    </location>
</feature>
<gene>
    <name evidence="19" type="ORF">K470DRAFT_266674</name>
</gene>
<dbReference type="GO" id="GO:0015165">
    <property type="term" value="F:pyrimidine nucleotide-sugar transmembrane transporter activity"/>
    <property type="evidence" value="ECO:0007669"/>
    <property type="project" value="InterPro"/>
</dbReference>
<feature type="region of interest" description="Disordered" evidence="15">
    <location>
        <begin position="522"/>
        <end position="580"/>
    </location>
</feature>
<protein>
    <recommendedName>
        <fullName evidence="13">DNA 3'-5' helicase</fullName>
        <ecNumber evidence="13">5.6.2.4</ecNumber>
    </recommendedName>
</protein>
<dbReference type="SUPFAM" id="SSF52540">
    <property type="entry name" value="P-loop containing nucleoside triphosphate hydrolases"/>
    <property type="match status" value="1"/>
</dbReference>
<feature type="compositionally biased region" description="Basic and acidic residues" evidence="15">
    <location>
        <begin position="1771"/>
        <end position="1785"/>
    </location>
</feature>
<keyword evidence="9 16" id="KW-0472">Membrane</keyword>
<evidence type="ECO:0000256" key="11">
    <source>
        <dbReference type="ARBA" id="ARBA00023254"/>
    </source>
</evidence>
<dbReference type="GO" id="GO:0043138">
    <property type="term" value="F:3'-5' DNA helicase activity"/>
    <property type="evidence" value="ECO:0007669"/>
    <property type="project" value="UniProtKB-EC"/>
</dbReference>
<feature type="compositionally biased region" description="Basic and acidic residues" evidence="15">
    <location>
        <begin position="1869"/>
        <end position="1882"/>
    </location>
</feature>
<keyword evidence="3 16" id="KW-0812">Transmembrane</keyword>
<dbReference type="GO" id="GO:0005524">
    <property type="term" value="F:ATP binding"/>
    <property type="evidence" value="ECO:0007669"/>
    <property type="project" value="UniProtKB-KW"/>
</dbReference>
<accession>A0A6A7BQY0</accession>
<name>A0A6A7BQY0_9PEZI</name>
<feature type="transmembrane region" description="Helical" evidence="16">
    <location>
        <begin position="311"/>
        <end position="331"/>
    </location>
</feature>
<dbReference type="InterPro" id="IPR001650">
    <property type="entry name" value="Helicase_C-like"/>
</dbReference>
<evidence type="ECO:0000256" key="9">
    <source>
        <dbReference type="ARBA" id="ARBA00023136"/>
    </source>
</evidence>
<dbReference type="Pfam" id="PF00271">
    <property type="entry name" value="Helicase_C"/>
    <property type="match status" value="1"/>
</dbReference>
<dbReference type="OrthoDB" id="5575at2759"/>
<evidence type="ECO:0000259" key="17">
    <source>
        <dbReference type="PROSITE" id="PS51192"/>
    </source>
</evidence>
<evidence type="ECO:0000256" key="8">
    <source>
        <dbReference type="ARBA" id="ARBA00022989"/>
    </source>
</evidence>